<reference evidence="2 3" key="1">
    <citation type="submission" date="2019-06" db="EMBL/GenBank/DDBJ databases">
        <title>Whole genome shotgun sequence of Vibrio comitans NBRC 102076.</title>
        <authorList>
            <person name="Hosoyama A."/>
            <person name="Uohara A."/>
            <person name="Ohji S."/>
            <person name="Ichikawa N."/>
        </authorList>
    </citation>
    <scope>NUCLEOTIDE SEQUENCE [LARGE SCALE GENOMIC DNA]</scope>
    <source>
        <strain evidence="2 3">NBRC 102076</strain>
    </source>
</reference>
<gene>
    <name evidence="2" type="ORF">VCO01S_36160</name>
</gene>
<accession>A0A4Y3ISD2</accession>
<feature type="transmembrane region" description="Helical" evidence="1">
    <location>
        <begin position="36"/>
        <end position="53"/>
    </location>
</feature>
<proteinExistence type="predicted"/>
<dbReference type="EMBL" id="BJLH01000020">
    <property type="protein sequence ID" value="GEA62423.1"/>
    <property type="molecule type" value="Genomic_DNA"/>
</dbReference>
<feature type="transmembrane region" description="Helical" evidence="1">
    <location>
        <begin position="12"/>
        <end position="29"/>
    </location>
</feature>
<evidence type="ECO:0008006" key="4">
    <source>
        <dbReference type="Google" id="ProtNLM"/>
    </source>
</evidence>
<feature type="transmembrane region" description="Helical" evidence="1">
    <location>
        <begin position="88"/>
        <end position="108"/>
    </location>
</feature>
<comment type="caution">
    <text evidence="2">The sequence shown here is derived from an EMBL/GenBank/DDBJ whole genome shotgun (WGS) entry which is preliminary data.</text>
</comment>
<name>A0A4Y3ISD2_9VIBR</name>
<evidence type="ECO:0000313" key="2">
    <source>
        <dbReference type="EMBL" id="GEA62423.1"/>
    </source>
</evidence>
<dbReference type="AlphaFoldDB" id="A0A4Y3ISD2"/>
<sequence>MYSLIEKNGVFSSDNYFLTFIPALAYPFIRKKNPQLNILYGILLLHVAVAFFWQIRAANLCFILSAPLQAYVLIEITKSMKYELTKSIFLISGIPIIILIGLVIVNPIPSKNTSNFPPEVTKLGELLKEHDIYEEKILSGITTGAKILAKSDNSIIAAPYHRNINGNILAIATFQSTDDDFIKRTLKKNNINYIIINNDNQLEYIIKSSNEKSLINRLTYNSQPDWLELLNKNQSDGYRIFIFKGL</sequence>
<keyword evidence="1" id="KW-0812">Transmembrane</keyword>
<evidence type="ECO:0000256" key="1">
    <source>
        <dbReference type="SAM" id="Phobius"/>
    </source>
</evidence>
<evidence type="ECO:0000313" key="3">
    <source>
        <dbReference type="Proteomes" id="UP000318242"/>
    </source>
</evidence>
<protein>
    <recommendedName>
        <fullName evidence="4">Glycosyltransferase RgtA/B/C/D-like domain-containing protein</fullName>
    </recommendedName>
</protein>
<keyword evidence="1" id="KW-1133">Transmembrane helix</keyword>
<organism evidence="2 3">
    <name type="scientific">Vibrio comitans NBRC 102076</name>
    <dbReference type="NCBI Taxonomy" id="1219078"/>
    <lineage>
        <taxon>Bacteria</taxon>
        <taxon>Pseudomonadati</taxon>
        <taxon>Pseudomonadota</taxon>
        <taxon>Gammaproteobacteria</taxon>
        <taxon>Vibrionales</taxon>
        <taxon>Vibrionaceae</taxon>
        <taxon>Vibrio</taxon>
    </lineage>
</organism>
<dbReference type="Proteomes" id="UP000318242">
    <property type="component" value="Unassembled WGS sequence"/>
</dbReference>
<keyword evidence="1" id="KW-0472">Membrane</keyword>
<keyword evidence="3" id="KW-1185">Reference proteome</keyword>